<protein>
    <submittedName>
        <fullName evidence="1">Uncharacterized protein</fullName>
    </submittedName>
</protein>
<evidence type="ECO:0000313" key="2">
    <source>
        <dbReference type="Proteomes" id="UP001242368"/>
    </source>
</evidence>
<name>A0ABT8CV80_9FLAO</name>
<reference evidence="2" key="1">
    <citation type="journal article" date="2019" name="Int. J. Syst. Evol. Microbiol.">
        <title>The Global Catalogue of Microorganisms (GCM) 10K type strain sequencing project: providing services to taxonomists for standard genome sequencing and annotation.</title>
        <authorList>
            <consortium name="The Broad Institute Genomics Platform"/>
            <consortium name="The Broad Institute Genome Sequencing Center for Infectious Disease"/>
            <person name="Wu L."/>
            <person name="Ma J."/>
        </authorList>
    </citation>
    <scope>NUCLEOTIDE SEQUENCE [LARGE SCALE GENOMIC DNA]</scope>
    <source>
        <strain evidence="2">CECT 7184</strain>
    </source>
</reference>
<dbReference type="Proteomes" id="UP001242368">
    <property type="component" value="Unassembled WGS sequence"/>
</dbReference>
<gene>
    <name evidence="1" type="ORF">QW060_12410</name>
</gene>
<evidence type="ECO:0000313" key="1">
    <source>
        <dbReference type="EMBL" id="MDN3707911.1"/>
    </source>
</evidence>
<keyword evidence="2" id="KW-1185">Reference proteome</keyword>
<dbReference type="EMBL" id="JAUFQU010000001">
    <property type="protein sequence ID" value="MDN3707911.1"/>
    <property type="molecule type" value="Genomic_DNA"/>
</dbReference>
<dbReference type="RefSeq" id="WP_290363859.1">
    <property type="nucleotide sequence ID" value="NZ_JAUFQU010000001.1"/>
</dbReference>
<accession>A0ABT8CV80</accession>
<sequence>MVIAVARLDYLLSFFRFFFWKILCEAEQTTTGSRKREKRT</sequence>
<proteinExistence type="predicted"/>
<organism evidence="1 2">
    <name type="scientific">Paenimyroides ceti</name>
    <dbReference type="NCBI Taxonomy" id="395087"/>
    <lineage>
        <taxon>Bacteria</taxon>
        <taxon>Pseudomonadati</taxon>
        <taxon>Bacteroidota</taxon>
        <taxon>Flavobacteriia</taxon>
        <taxon>Flavobacteriales</taxon>
        <taxon>Flavobacteriaceae</taxon>
        <taxon>Paenimyroides</taxon>
    </lineage>
</organism>
<comment type="caution">
    <text evidence="1">The sequence shown here is derived from an EMBL/GenBank/DDBJ whole genome shotgun (WGS) entry which is preliminary data.</text>
</comment>